<keyword evidence="1" id="KW-0812">Transmembrane</keyword>
<organism evidence="2 3">
    <name type="scientific">Chitinimonas prasina</name>
    <dbReference type="NCBI Taxonomy" id="1434937"/>
    <lineage>
        <taxon>Bacteria</taxon>
        <taxon>Pseudomonadati</taxon>
        <taxon>Pseudomonadota</taxon>
        <taxon>Betaproteobacteria</taxon>
        <taxon>Neisseriales</taxon>
        <taxon>Chitinibacteraceae</taxon>
        <taxon>Chitinimonas</taxon>
    </lineage>
</organism>
<evidence type="ECO:0000256" key="1">
    <source>
        <dbReference type="SAM" id="Phobius"/>
    </source>
</evidence>
<reference evidence="3" key="1">
    <citation type="journal article" date="2019" name="Int. J. Syst. Evol. Microbiol.">
        <title>The Global Catalogue of Microorganisms (GCM) 10K type strain sequencing project: providing services to taxonomists for standard genome sequencing and annotation.</title>
        <authorList>
            <consortium name="The Broad Institute Genomics Platform"/>
            <consortium name="The Broad Institute Genome Sequencing Center for Infectious Disease"/>
            <person name="Wu L."/>
            <person name="Ma J."/>
        </authorList>
    </citation>
    <scope>NUCLEOTIDE SEQUENCE [LARGE SCALE GENOMIC DNA]</scope>
    <source>
        <strain evidence="3">NBRC 110044</strain>
    </source>
</reference>
<evidence type="ECO:0000313" key="2">
    <source>
        <dbReference type="EMBL" id="GLR12333.1"/>
    </source>
</evidence>
<feature type="transmembrane region" description="Helical" evidence="1">
    <location>
        <begin position="46"/>
        <end position="67"/>
    </location>
</feature>
<keyword evidence="1" id="KW-0472">Membrane</keyword>
<name>A0ABQ5YEB4_9NEIS</name>
<keyword evidence="3" id="KW-1185">Reference proteome</keyword>
<sequence length="578" mass="63975">MNNLKIPPVQTFEIGALPELVRKELATALAPKTACPGLIFANRRSLIVQLLSYTCLLALAGFVLFLYAQGGFGEVSSPEMHDGPYSLLVYGGSLATIALAILGAWRAIVLHRRLPFAPGSYLFPRSMLVADSTALTLLDLNQLTDEQVTHKRDGNGQYQGTDITFQFGPKSKYVFSIRNRNAEKMAQLLRQIPALRDQEQAMAQAQDLKGLLQFDPLYPVRTGRIKLGTSKPGKHAIAPLAPFFRWRIGIALLLGGLISLPLWYLRNKLSDDAAYALLASQPYEAPHQQYLQHGRYHIAEVQAALPRIAFKEALDKRSVTAIRTVLQRYPAAGLEGEGKVAIHKLYQSAFEKFKRQAAASDPTLVPFMQALLANLEASGNPSVQIRFSRPTTEALAEMDEKLSAYARQNQGTMAPAAPQFEADTAAAREARIIEGLQRGFSVIFPNDVLSLSHSKRINEKLPLLDIAYQIQPSGQVYTSKDEPSDKRMFVGLICNFDANVALPDQPLGWQFALSVEPPDVFEVPNEDNSPMGNIPPTERVYRVMAERAFDTLNAKLRAALFNPESEAYKRFAVSKRVP</sequence>
<dbReference type="RefSeq" id="WP_284195460.1">
    <property type="nucleotide sequence ID" value="NZ_BSOG01000001.1"/>
</dbReference>
<evidence type="ECO:0008006" key="4">
    <source>
        <dbReference type="Google" id="ProtNLM"/>
    </source>
</evidence>
<feature type="transmembrane region" description="Helical" evidence="1">
    <location>
        <begin position="244"/>
        <end position="265"/>
    </location>
</feature>
<proteinExistence type="predicted"/>
<evidence type="ECO:0000313" key="3">
    <source>
        <dbReference type="Proteomes" id="UP001156706"/>
    </source>
</evidence>
<keyword evidence="1" id="KW-1133">Transmembrane helix</keyword>
<feature type="transmembrane region" description="Helical" evidence="1">
    <location>
        <begin position="87"/>
        <end position="105"/>
    </location>
</feature>
<accession>A0ABQ5YEB4</accession>
<dbReference type="Proteomes" id="UP001156706">
    <property type="component" value="Unassembled WGS sequence"/>
</dbReference>
<protein>
    <recommendedName>
        <fullName evidence="4">DUF4175 domain-containing protein</fullName>
    </recommendedName>
</protein>
<dbReference type="EMBL" id="BSOG01000001">
    <property type="protein sequence ID" value="GLR12333.1"/>
    <property type="molecule type" value="Genomic_DNA"/>
</dbReference>
<comment type="caution">
    <text evidence="2">The sequence shown here is derived from an EMBL/GenBank/DDBJ whole genome shotgun (WGS) entry which is preliminary data.</text>
</comment>
<gene>
    <name evidence="2" type="ORF">GCM10007907_11230</name>
</gene>